<dbReference type="PROSITE" id="PS50088">
    <property type="entry name" value="ANK_REPEAT"/>
    <property type="match status" value="3"/>
</dbReference>
<dbReference type="SUPFAM" id="SSF48403">
    <property type="entry name" value="Ankyrin repeat"/>
    <property type="match status" value="1"/>
</dbReference>
<organism evidence="6 7">
    <name type="scientific">Henosepilachna vigintioctopunctata</name>
    <dbReference type="NCBI Taxonomy" id="420089"/>
    <lineage>
        <taxon>Eukaryota</taxon>
        <taxon>Metazoa</taxon>
        <taxon>Ecdysozoa</taxon>
        <taxon>Arthropoda</taxon>
        <taxon>Hexapoda</taxon>
        <taxon>Insecta</taxon>
        <taxon>Pterygota</taxon>
        <taxon>Neoptera</taxon>
        <taxon>Endopterygota</taxon>
        <taxon>Coleoptera</taxon>
        <taxon>Polyphaga</taxon>
        <taxon>Cucujiformia</taxon>
        <taxon>Coccinelloidea</taxon>
        <taxon>Coccinellidae</taxon>
        <taxon>Epilachninae</taxon>
        <taxon>Epilachnini</taxon>
        <taxon>Henosepilachna</taxon>
    </lineage>
</organism>
<protein>
    <recommendedName>
        <fullName evidence="8">GA-binding protein subunit beta-1</fullName>
    </recommendedName>
</protein>
<dbReference type="PROSITE" id="PS50297">
    <property type="entry name" value="ANK_REP_REGION"/>
    <property type="match status" value="3"/>
</dbReference>
<dbReference type="PRINTS" id="PR01415">
    <property type="entry name" value="ANKYRIN"/>
</dbReference>
<proteinExistence type="predicted"/>
<accession>A0AAW1TUE3</accession>
<feature type="compositionally biased region" description="Polar residues" evidence="5">
    <location>
        <begin position="225"/>
        <end position="239"/>
    </location>
</feature>
<gene>
    <name evidence="6" type="ORF">WA026_011617</name>
</gene>
<feature type="repeat" description="ANK" evidence="3">
    <location>
        <begin position="137"/>
        <end position="169"/>
    </location>
</feature>
<dbReference type="Gene3D" id="1.25.40.20">
    <property type="entry name" value="Ankyrin repeat-containing domain"/>
    <property type="match status" value="1"/>
</dbReference>
<dbReference type="PANTHER" id="PTHR24171:SF8">
    <property type="entry name" value="BRCA1-ASSOCIATED RING DOMAIN PROTEIN 1"/>
    <property type="match status" value="1"/>
</dbReference>
<evidence type="ECO:0000256" key="4">
    <source>
        <dbReference type="SAM" id="Coils"/>
    </source>
</evidence>
<keyword evidence="4" id="KW-0175">Coiled coil</keyword>
<feature type="repeat" description="ANK" evidence="3">
    <location>
        <begin position="104"/>
        <end position="136"/>
    </location>
</feature>
<keyword evidence="1" id="KW-0677">Repeat</keyword>
<keyword evidence="7" id="KW-1185">Reference proteome</keyword>
<keyword evidence="2 3" id="KW-0040">ANK repeat</keyword>
<dbReference type="EMBL" id="JARQZJ010000005">
    <property type="protein sequence ID" value="KAK9871351.1"/>
    <property type="molecule type" value="Genomic_DNA"/>
</dbReference>
<feature type="repeat" description="ANK" evidence="3">
    <location>
        <begin position="71"/>
        <end position="103"/>
    </location>
</feature>
<evidence type="ECO:0000256" key="2">
    <source>
        <dbReference type="ARBA" id="ARBA00023043"/>
    </source>
</evidence>
<evidence type="ECO:0000256" key="1">
    <source>
        <dbReference type="ARBA" id="ARBA00022737"/>
    </source>
</evidence>
<dbReference type="InterPro" id="IPR002110">
    <property type="entry name" value="Ankyrin_rpt"/>
</dbReference>
<dbReference type="PANTHER" id="PTHR24171">
    <property type="entry name" value="ANKYRIN REPEAT DOMAIN-CONTAINING PROTEIN 39-RELATED"/>
    <property type="match status" value="1"/>
</dbReference>
<dbReference type="Proteomes" id="UP001431783">
    <property type="component" value="Unassembled WGS sequence"/>
</dbReference>
<feature type="coiled-coil region" evidence="4">
    <location>
        <begin position="427"/>
        <end position="461"/>
    </location>
</feature>
<reference evidence="6 7" key="1">
    <citation type="submission" date="2023-03" db="EMBL/GenBank/DDBJ databases">
        <title>Genome insight into feeding habits of ladybird beetles.</title>
        <authorList>
            <person name="Li H.-S."/>
            <person name="Huang Y.-H."/>
            <person name="Pang H."/>
        </authorList>
    </citation>
    <scope>NUCLEOTIDE SEQUENCE [LARGE SCALE GENOMIC DNA]</scope>
    <source>
        <strain evidence="6">SYSU_2023b</strain>
        <tissue evidence="6">Whole body</tissue>
    </source>
</reference>
<evidence type="ECO:0000313" key="7">
    <source>
        <dbReference type="Proteomes" id="UP001431783"/>
    </source>
</evidence>
<evidence type="ECO:0000256" key="3">
    <source>
        <dbReference type="PROSITE-ProRule" id="PRU00023"/>
    </source>
</evidence>
<dbReference type="Pfam" id="PF12796">
    <property type="entry name" value="Ank_2"/>
    <property type="match status" value="2"/>
</dbReference>
<evidence type="ECO:0000313" key="6">
    <source>
        <dbReference type="EMBL" id="KAK9871351.1"/>
    </source>
</evidence>
<feature type="region of interest" description="Disordered" evidence="5">
    <location>
        <begin position="218"/>
        <end position="259"/>
    </location>
</feature>
<evidence type="ECO:0000256" key="5">
    <source>
        <dbReference type="SAM" id="MobiDB-lite"/>
    </source>
</evidence>
<dbReference type="InterPro" id="IPR036770">
    <property type="entry name" value="Ankyrin_rpt-contain_sf"/>
</dbReference>
<dbReference type="AlphaFoldDB" id="A0AAW1TUE3"/>
<sequence>MIKLESLDPEQSAPEYYLSSPLAVDGNKVPVALNPLVNELGKNLLKAAAVGDIEEIRKLLIKGAPFTADWLGTSPLHLAAQGNHAEICELLLSAGISPNARTKVDRTPLHMAACEGHMDIVELLLVADADVDCTDLLGMTPLHWAVQNGHAEIVFLLLKSNARVDIANKFSLKPGDVAGQINRPDIVRMLEEHSELQQQEDPTIAAKNLTIEMAAQDEERGSPLTKENFQTCSPSSQVSEDMLPDDEEDTGGVSDHDITLDISDPQQAENSVSMKILQEHGITMLPNDDDNNILSTVMETGHSVVLTDIGKQVLDCVKASEEAAQTSSEKILKANNNYITVTAEELLLLASNSSINKNPTQIYRKVNGKYVPKTVKKVVMTKDKLQPITPAPNHLLRQNATFLPTQTAPSASSVRSTPLLSTNRPQVALLTKQLEEAKQTIEEYKQKLLQKEAEAEGYKQQLRLLGYS</sequence>
<comment type="caution">
    <text evidence="6">The sequence shown here is derived from an EMBL/GenBank/DDBJ whole genome shotgun (WGS) entry which is preliminary data.</text>
</comment>
<evidence type="ECO:0008006" key="8">
    <source>
        <dbReference type="Google" id="ProtNLM"/>
    </source>
</evidence>
<name>A0AAW1TUE3_9CUCU</name>
<dbReference type="SMART" id="SM00248">
    <property type="entry name" value="ANK"/>
    <property type="match status" value="4"/>
</dbReference>